<comment type="subcellular location">
    <subcellularLocation>
        <location evidence="2">Secreted</location>
    </subcellularLocation>
</comment>
<evidence type="ECO:0000256" key="1">
    <source>
        <dbReference type="ARBA" id="ARBA00003524"/>
    </source>
</evidence>
<evidence type="ECO:0000256" key="5">
    <source>
        <dbReference type="ARBA" id="ARBA00022685"/>
    </source>
</evidence>
<evidence type="ECO:0000313" key="13">
    <source>
        <dbReference type="Proteomes" id="UP000324632"/>
    </source>
</evidence>
<dbReference type="AlphaFoldDB" id="A0A5A9MZA5"/>
<organism evidence="12 13">
    <name type="scientific">Triplophysa tibetana</name>
    <dbReference type="NCBI Taxonomy" id="1572043"/>
    <lineage>
        <taxon>Eukaryota</taxon>
        <taxon>Metazoa</taxon>
        <taxon>Chordata</taxon>
        <taxon>Craniata</taxon>
        <taxon>Vertebrata</taxon>
        <taxon>Euteleostomi</taxon>
        <taxon>Actinopterygii</taxon>
        <taxon>Neopterygii</taxon>
        <taxon>Teleostei</taxon>
        <taxon>Ostariophysi</taxon>
        <taxon>Cypriniformes</taxon>
        <taxon>Nemacheilidae</taxon>
        <taxon>Triplophysa</taxon>
    </lineage>
</organism>
<feature type="region of interest" description="Disordered" evidence="10">
    <location>
        <begin position="1"/>
        <end position="43"/>
    </location>
</feature>
<dbReference type="OrthoDB" id="9948948at2759"/>
<gene>
    <name evidence="12" type="ORF">E1301_Tti011009</name>
</gene>
<evidence type="ECO:0000256" key="7">
    <source>
        <dbReference type="ARBA" id="ARBA00023157"/>
    </source>
</evidence>
<dbReference type="GO" id="GO:0030334">
    <property type="term" value="P:regulation of cell migration"/>
    <property type="evidence" value="ECO:0007669"/>
    <property type="project" value="TreeGrafter"/>
</dbReference>
<accession>A0A5A9MZA5</accession>
<comment type="similarity">
    <text evidence="3">Belongs to the somatostatin family.</text>
</comment>
<feature type="domain" description="Somatostatin/Cortistatin C-terminal" evidence="11">
    <location>
        <begin position="152"/>
        <end position="169"/>
    </location>
</feature>
<evidence type="ECO:0000256" key="2">
    <source>
        <dbReference type="ARBA" id="ARBA00004613"/>
    </source>
</evidence>
<sequence length="169" mass="19087">MTSQSTITQQPRQLSVNPKCLKRAPQISEVPDPPADDKRFTSGPDQKFKMRLCELQCYLVLLGLSVVLCGRSADAQLGPDLDLRRHRLLQRAKAIGVATQDWTRKELEELLSALSVPDMEDRVNDVSPADANENLRMELERSVENTNALPPRERKSGCKNFYWKGFTSC</sequence>
<dbReference type="GO" id="GO:0005615">
    <property type="term" value="C:extracellular space"/>
    <property type="evidence" value="ECO:0007669"/>
    <property type="project" value="TreeGrafter"/>
</dbReference>
<dbReference type="PANTHER" id="PTHR10558">
    <property type="entry name" value="SOMATOSTATIN"/>
    <property type="match status" value="1"/>
</dbReference>
<name>A0A5A9MZA5_9TELE</name>
<dbReference type="GO" id="GO:0005179">
    <property type="term" value="F:hormone activity"/>
    <property type="evidence" value="ECO:0007669"/>
    <property type="project" value="UniProtKB-KW"/>
</dbReference>
<protein>
    <recommendedName>
        <fullName evidence="8">Somatostatin-2</fullName>
    </recommendedName>
    <alternativeName>
        <fullName evidence="9">Somatostatin II</fullName>
    </alternativeName>
</protein>
<keyword evidence="7" id="KW-1015">Disulfide bond</keyword>
<dbReference type="Pfam" id="PF03002">
    <property type="entry name" value="Somatostatin"/>
    <property type="match status" value="1"/>
</dbReference>
<evidence type="ECO:0000259" key="11">
    <source>
        <dbReference type="Pfam" id="PF03002"/>
    </source>
</evidence>
<evidence type="ECO:0000256" key="4">
    <source>
        <dbReference type="ARBA" id="ARBA00022525"/>
    </source>
</evidence>
<evidence type="ECO:0000256" key="6">
    <source>
        <dbReference type="ARBA" id="ARBA00022702"/>
    </source>
</evidence>
<dbReference type="InterPro" id="IPR004250">
    <property type="entry name" value="Somatostatin"/>
</dbReference>
<keyword evidence="6" id="KW-0372">Hormone</keyword>
<keyword evidence="4" id="KW-0964">Secreted</keyword>
<evidence type="ECO:0000313" key="12">
    <source>
        <dbReference type="EMBL" id="KAA0702218.1"/>
    </source>
</evidence>
<dbReference type="EMBL" id="SOYY01000025">
    <property type="protein sequence ID" value="KAA0702218.1"/>
    <property type="molecule type" value="Genomic_DNA"/>
</dbReference>
<evidence type="ECO:0000256" key="3">
    <source>
        <dbReference type="ARBA" id="ARBA00008327"/>
    </source>
</evidence>
<evidence type="ECO:0000256" key="9">
    <source>
        <dbReference type="ARBA" id="ARBA00043047"/>
    </source>
</evidence>
<proteinExistence type="inferred from homology"/>
<evidence type="ECO:0000256" key="8">
    <source>
        <dbReference type="ARBA" id="ARBA00039198"/>
    </source>
</evidence>
<dbReference type="Proteomes" id="UP000324632">
    <property type="component" value="Chromosome 25"/>
</dbReference>
<reference evidence="12 13" key="1">
    <citation type="journal article" date="2019" name="Mol. Ecol. Resour.">
        <title>Chromosome-level genome assembly of Triplophysa tibetana, a fish adapted to the harsh high-altitude environment of the Tibetan Plateau.</title>
        <authorList>
            <person name="Yang X."/>
            <person name="Liu H."/>
            <person name="Ma Z."/>
            <person name="Zou Y."/>
            <person name="Zou M."/>
            <person name="Mao Y."/>
            <person name="Li X."/>
            <person name="Wang H."/>
            <person name="Chen T."/>
            <person name="Wang W."/>
            <person name="Yang R."/>
        </authorList>
    </citation>
    <scope>NUCLEOTIDE SEQUENCE [LARGE SCALE GENOMIC DNA]</scope>
    <source>
        <strain evidence="12">TTIB1903HZAU</strain>
        <tissue evidence="12">Muscle</tissue>
    </source>
</reference>
<comment type="caution">
    <text evidence="12">The sequence shown here is derived from an EMBL/GenBank/DDBJ whole genome shotgun (WGS) entry which is preliminary data.</text>
</comment>
<keyword evidence="5" id="KW-0165">Cleavage on pair of basic residues</keyword>
<dbReference type="PANTHER" id="PTHR10558:SF6">
    <property type="entry name" value="SOMATOSTATIN 1, TANDEM DUPLICATE 2"/>
    <property type="match status" value="1"/>
</dbReference>
<keyword evidence="13" id="KW-1185">Reference proteome</keyword>
<feature type="compositionally biased region" description="Polar residues" evidence="10">
    <location>
        <begin position="1"/>
        <end position="16"/>
    </location>
</feature>
<evidence type="ECO:0000256" key="10">
    <source>
        <dbReference type="SAM" id="MobiDB-lite"/>
    </source>
</evidence>
<comment type="function">
    <text evidence="1">Somatostatin inhibits the release of somatotropin.</text>
</comment>
<dbReference type="InterPro" id="IPR018142">
    <property type="entry name" value="Somatostatin/Cortistatin_C"/>
</dbReference>